<dbReference type="Pfam" id="PF02481">
    <property type="entry name" value="DNA_processg_A"/>
    <property type="match status" value="1"/>
</dbReference>
<evidence type="ECO:0000256" key="1">
    <source>
        <dbReference type="ARBA" id="ARBA00006525"/>
    </source>
</evidence>
<dbReference type="Gene3D" id="3.40.50.450">
    <property type="match status" value="1"/>
</dbReference>
<reference evidence="3 4" key="1">
    <citation type="submission" date="2019-11" db="EMBL/GenBank/DDBJ databases">
        <title>Description of Pedobacter sp. LMG 31462T.</title>
        <authorList>
            <person name="Carlier A."/>
            <person name="Qi S."/>
            <person name="Vandamme P."/>
        </authorList>
    </citation>
    <scope>NUCLEOTIDE SEQUENCE [LARGE SCALE GENOMIC DNA]</scope>
    <source>
        <strain evidence="3 4">LMG 31462</strain>
    </source>
</reference>
<sequence>MIAEKKRSNFIKNSISPLKEIAAYESLWTNRKASFKTLSELFASQPGSRPSDFVKDIDIDEILPTIKRLVINNHCKYPINLLINSTFDYPSKLKDAKEPVEVLYYSGNLDYLNTRSVAIVGSRKPSEGGMKRAEKLAKLLVEDGFTIVSGLAQGIDTVAHNTAIKCKGRTIAVIGTPLNQVYPKENAHLQDFIANNHLLISQVPFYRYTQQGIHGNRLFFPERNKTMSALTEATIIIEAGETSGTLIQARAAIQQGRKLFILESCFLNKAITWPEKYEKLGAYRVKEYSDIINVLNGNNEL</sequence>
<dbReference type="PANTHER" id="PTHR43022">
    <property type="entry name" value="PROTEIN SMF"/>
    <property type="match status" value="1"/>
</dbReference>
<name>A0ABR6EUJ2_9SPHI</name>
<accession>A0ABR6EUJ2</accession>
<evidence type="ECO:0000313" key="4">
    <source>
        <dbReference type="Proteomes" id="UP000636110"/>
    </source>
</evidence>
<dbReference type="Proteomes" id="UP000636110">
    <property type="component" value="Unassembled WGS sequence"/>
</dbReference>
<dbReference type="PANTHER" id="PTHR43022:SF1">
    <property type="entry name" value="PROTEIN SMF"/>
    <property type="match status" value="1"/>
</dbReference>
<dbReference type="RefSeq" id="WP_182955700.1">
    <property type="nucleotide sequence ID" value="NZ_WNXC01000002.1"/>
</dbReference>
<comment type="similarity">
    <text evidence="1">Belongs to the DprA/Smf family.</text>
</comment>
<protein>
    <submittedName>
        <fullName evidence="3">DNA-processing protein DprA</fullName>
    </submittedName>
</protein>
<evidence type="ECO:0000259" key="2">
    <source>
        <dbReference type="Pfam" id="PF02481"/>
    </source>
</evidence>
<dbReference type="EMBL" id="WNXC01000002">
    <property type="protein sequence ID" value="MBB2148935.1"/>
    <property type="molecule type" value="Genomic_DNA"/>
</dbReference>
<keyword evidence="4" id="KW-1185">Reference proteome</keyword>
<dbReference type="SUPFAM" id="SSF102405">
    <property type="entry name" value="MCP/YpsA-like"/>
    <property type="match status" value="1"/>
</dbReference>
<organism evidence="3 4">
    <name type="scientific">Pedobacter gandavensis</name>
    <dbReference type="NCBI Taxonomy" id="2679963"/>
    <lineage>
        <taxon>Bacteria</taxon>
        <taxon>Pseudomonadati</taxon>
        <taxon>Bacteroidota</taxon>
        <taxon>Sphingobacteriia</taxon>
        <taxon>Sphingobacteriales</taxon>
        <taxon>Sphingobacteriaceae</taxon>
        <taxon>Pedobacter</taxon>
    </lineage>
</organism>
<comment type="caution">
    <text evidence="3">The sequence shown here is derived from an EMBL/GenBank/DDBJ whole genome shotgun (WGS) entry which is preliminary data.</text>
</comment>
<dbReference type="InterPro" id="IPR003488">
    <property type="entry name" value="DprA"/>
</dbReference>
<dbReference type="InterPro" id="IPR057666">
    <property type="entry name" value="DrpA_SLOG"/>
</dbReference>
<proteinExistence type="inferred from homology"/>
<gene>
    <name evidence="3" type="ORF">GM920_08415</name>
</gene>
<feature type="domain" description="Smf/DprA SLOG" evidence="2">
    <location>
        <begin position="84"/>
        <end position="295"/>
    </location>
</feature>
<evidence type="ECO:0000313" key="3">
    <source>
        <dbReference type="EMBL" id="MBB2148935.1"/>
    </source>
</evidence>